<dbReference type="PANTHER" id="PTHR46300">
    <property type="entry name" value="P450, PUTATIVE (EUROFUNG)-RELATED-RELATED"/>
    <property type="match status" value="1"/>
</dbReference>
<dbReference type="PRINTS" id="PR00385">
    <property type="entry name" value="P450"/>
</dbReference>
<dbReference type="Proteomes" id="UP001610446">
    <property type="component" value="Unassembled WGS sequence"/>
</dbReference>
<reference evidence="9 10" key="1">
    <citation type="submission" date="2024-07" db="EMBL/GenBank/DDBJ databases">
        <title>Section-level genome sequencing and comparative genomics of Aspergillus sections Usti and Cavernicolus.</title>
        <authorList>
            <consortium name="Lawrence Berkeley National Laboratory"/>
            <person name="Nybo J.L."/>
            <person name="Vesth T.C."/>
            <person name="Theobald S."/>
            <person name="Frisvad J.C."/>
            <person name="Larsen T.O."/>
            <person name="Kjaerboelling I."/>
            <person name="Rothschild-Mancinelli K."/>
            <person name="Lyhne E.K."/>
            <person name="Kogle M.E."/>
            <person name="Barry K."/>
            <person name="Clum A."/>
            <person name="Na H."/>
            <person name="Ledsgaard L."/>
            <person name="Lin J."/>
            <person name="Lipzen A."/>
            <person name="Kuo A."/>
            <person name="Riley R."/>
            <person name="Mondo S."/>
            <person name="Labutti K."/>
            <person name="Haridas S."/>
            <person name="Pangalinan J."/>
            <person name="Salamov A.A."/>
            <person name="Simmons B.A."/>
            <person name="Magnuson J.K."/>
            <person name="Chen J."/>
            <person name="Drula E."/>
            <person name="Henrissat B."/>
            <person name="Wiebenga A."/>
            <person name="Lubbers R.J."/>
            <person name="Gomes A.C."/>
            <person name="Makela M.R."/>
            <person name="Stajich J."/>
            <person name="Grigoriev I.V."/>
            <person name="Mortensen U.H."/>
            <person name="De Vries R.P."/>
            <person name="Baker S.E."/>
            <person name="Andersen M.R."/>
        </authorList>
    </citation>
    <scope>NUCLEOTIDE SEQUENCE [LARGE SCALE GENOMIC DNA]</scope>
    <source>
        <strain evidence="9 10">CBS 123904</strain>
    </source>
</reference>
<dbReference type="Pfam" id="PF00067">
    <property type="entry name" value="p450"/>
    <property type="match status" value="1"/>
</dbReference>
<evidence type="ECO:0000256" key="7">
    <source>
        <dbReference type="RuleBase" id="RU000461"/>
    </source>
</evidence>
<comment type="similarity">
    <text evidence="2 7">Belongs to the cytochrome P450 family.</text>
</comment>
<evidence type="ECO:0000256" key="3">
    <source>
        <dbReference type="ARBA" id="ARBA00022723"/>
    </source>
</evidence>
<keyword evidence="4 7" id="KW-0560">Oxidoreductase</keyword>
<keyword evidence="8" id="KW-0472">Membrane</keyword>
<dbReference type="InterPro" id="IPR002401">
    <property type="entry name" value="Cyt_P450_E_grp-I"/>
</dbReference>
<keyword evidence="7" id="KW-0349">Heme</keyword>
<evidence type="ECO:0000256" key="8">
    <source>
        <dbReference type="SAM" id="Phobius"/>
    </source>
</evidence>
<comment type="caution">
    <text evidence="9">The sequence shown here is derived from an EMBL/GenBank/DDBJ whole genome shotgun (WGS) entry which is preliminary data.</text>
</comment>
<keyword evidence="5 7" id="KW-0408">Iron</keyword>
<dbReference type="PANTHER" id="PTHR46300:SF2">
    <property type="entry name" value="CYTOCHROME P450 MONOOXYGENASE ALNH-RELATED"/>
    <property type="match status" value="1"/>
</dbReference>
<evidence type="ECO:0000313" key="9">
    <source>
        <dbReference type="EMBL" id="KAL2853405.1"/>
    </source>
</evidence>
<evidence type="ECO:0000313" key="10">
    <source>
        <dbReference type="Proteomes" id="UP001610446"/>
    </source>
</evidence>
<protein>
    <submittedName>
        <fullName evidence="9">Cytochrome P450</fullName>
    </submittedName>
</protein>
<comment type="cofactor">
    <cofactor evidence="1">
        <name>heme</name>
        <dbReference type="ChEBI" id="CHEBI:30413"/>
    </cofactor>
</comment>
<keyword evidence="10" id="KW-1185">Reference proteome</keyword>
<dbReference type="SUPFAM" id="SSF48264">
    <property type="entry name" value="Cytochrome P450"/>
    <property type="match status" value="1"/>
</dbReference>
<dbReference type="PRINTS" id="PR00463">
    <property type="entry name" value="EP450I"/>
</dbReference>
<keyword evidence="3 7" id="KW-0479">Metal-binding</keyword>
<dbReference type="EMBL" id="JBFXLU010000019">
    <property type="protein sequence ID" value="KAL2853405.1"/>
    <property type="molecule type" value="Genomic_DNA"/>
</dbReference>
<dbReference type="InterPro" id="IPR001128">
    <property type="entry name" value="Cyt_P450"/>
</dbReference>
<dbReference type="InterPro" id="IPR017972">
    <property type="entry name" value="Cyt_P450_CS"/>
</dbReference>
<evidence type="ECO:0000256" key="2">
    <source>
        <dbReference type="ARBA" id="ARBA00010617"/>
    </source>
</evidence>
<evidence type="ECO:0000256" key="5">
    <source>
        <dbReference type="ARBA" id="ARBA00023004"/>
    </source>
</evidence>
<dbReference type="InterPro" id="IPR050364">
    <property type="entry name" value="Cytochrome_P450_fung"/>
</dbReference>
<accession>A0ABR4KM93</accession>
<organism evidence="9 10">
    <name type="scientific">Aspergillus pseudoustus</name>
    <dbReference type="NCBI Taxonomy" id="1810923"/>
    <lineage>
        <taxon>Eukaryota</taxon>
        <taxon>Fungi</taxon>
        <taxon>Dikarya</taxon>
        <taxon>Ascomycota</taxon>
        <taxon>Pezizomycotina</taxon>
        <taxon>Eurotiomycetes</taxon>
        <taxon>Eurotiomycetidae</taxon>
        <taxon>Eurotiales</taxon>
        <taxon>Aspergillaceae</taxon>
        <taxon>Aspergillus</taxon>
        <taxon>Aspergillus subgen. Nidulantes</taxon>
    </lineage>
</organism>
<keyword evidence="8" id="KW-0812">Transmembrane</keyword>
<dbReference type="Gene3D" id="1.10.630.10">
    <property type="entry name" value="Cytochrome P450"/>
    <property type="match status" value="1"/>
</dbReference>
<evidence type="ECO:0000256" key="4">
    <source>
        <dbReference type="ARBA" id="ARBA00023002"/>
    </source>
</evidence>
<keyword evidence="6 7" id="KW-0503">Monooxygenase</keyword>
<gene>
    <name evidence="9" type="ORF">BJY01DRAFT_244026</name>
</gene>
<dbReference type="PROSITE" id="PS00086">
    <property type="entry name" value="CYTOCHROME_P450"/>
    <property type="match status" value="1"/>
</dbReference>
<name>A0ABR4KM93_9EURO</name>
<feature type="transmembrane region" description="Helical" evidence="8">
    <location>
        <begin position="12"/>
        <end position="35"/>
    </location>
</feature>
<sequence length="535" mass="60392">MSSIHAQLSAAALAHPLAATLISIAAALATIFLILQEIFTPVGKRRPPPGKKWKLPPGPRGIPIFGSLSVLRDARDDEDHKRAVEMAKYGEMTTLHLGSKTWILLNSKRVVSEIIAKRGSLTNGRSPMPIASGIVSRDSRSLLLPPSGWTEKRRVMHSLLSGTALTQYGSWQELESTQMLSEYVLQPARWYRHHYRYANSVVHRIALGERLVKSSGELADLQDVVTRFVGSIGSSLVDWFPELDRLVPRPLQVWRRHWEALGDWNEEVYKSWWVPVREQVRDGTAPPSWVRDVLLNPETKFTGDDRDAMYVALQLVEAGSDTTREALNIFVMAALCHPETYQRAREEVDAICGGGGADADIALRLPGIDDMARMPYICAMIKELLRWRPIFPFTPDHVLTSDMEFEGYHFPAGVGFVINGIPVCNECEDPESFRPERWLDGHEMDAAHGLWQFGGGRRICVGYRLAFRGLFINVARLVFCFDYHAAGPYNPKRLHHHRTDEPFPVRVTPRSEQHAKLILDEGARLDVLEDAKREM</sequence>
<evidence type="ECO:0000256" key="6">
    <source>
        <dbReference type="ARBA" id="ARBA00023033"/>
    </source>
</evidence>
<proteinExistence type="inferred from homology"/>
<dbReference type="InterPro" id="IPR036396">
    <property type="entry name" value="Cyt_P450_sf"/>
</dbReference>
<keyword evidence="8" id="KW-1133">Transmembrane helix</keyword>
<evidence type="ECO:0000256" key="1">
    <source>
        <dbReference type="ARBA" id="ARBA00001971"/>
    </source>
</evidence>
<dbReference type="CDD" id="cd11065">
    <property type="entry name" value="CYP64-like"/>
    <property type="match status" value="1"/>
</dbReference>